<evidence type="ECO:0000313" key="1">
    <source>
        <dbReference type="EMBL" id="GAB0191964.1"/>
    </source>
</evidence>
<proteinExistence type="predicted"/>
<dbReference type="Proteomes" id="UP001623348">
    <property type="component" value="Unassembled WGS sequence"/>
</dbReference>
<keyword evidence="2" id="KW-1185">Reference proteome</keyword>
<dbReference type="EMBL" id="BAAFJT010000007">
    <property type="protein sequence ID" value="GAB0191964.1"/>
    <property type="molecule type" value="Genomic_DNA"/>
</dbReference>
<protein>
    <submittedName>
        <fullName evidence="1">Uncharacterized protein</fullName>
    </submittedName>
</protein>
<evidence type="ECO:0000313" key="2">
    <source>
        <dbReference type="Proteomes" id="UP001623348"/>
    </source>
</evidence>
<comment type="caution">
    <text evidence="1">The sequence shown here is derived from an EMBL/GenBank/DDBJ whole genome shotgun (WGS) entry which is preliminary data.</text>
</comment>
<organism evidence="1 2">
    <name type="scientific">Grus japonensis</name>
    <name type="common">Japanese crane</name>
    <name type="synonym">Red-crowned crane</name>
    <dbReference type="NCBI Taxonomy" id="30415"/>
    <lineage>
        <taxon>Eukaryota</taxon>
        <taxon>Metazoa</taxon>
        <taxon>Chordata</taxon>
        <taxon>Craniata</taxon>
        <taxon>Vertebrata</taxon>
        <taxon>Euteleostomi</taxon>
        <taxon>Archelosauria</taxon>
        <taxon>Archosauria</taxon>
        <taxon>Dinosauria</taxon>
        <taxon>Saurischia</taxon>
        <taxon>Theropoda</taxon>
        <taxon>Coelurosauria</taxon>
        <taxon>Aves</taxon>
        <taxon>Neognathae</taxon>
        <taxon>Neoaves</taxon>
        <taxon>Gruiformes</taxon>
        <taxon>Gruidae</taxon>
        <taxon>Grus</taxon>
    </lineage>
</organism>
<name>A0ABC9X4N8_GRUJA</name>
<gene>
    <name evidence="1" type="ORF">GRJ2_001661700</name>
</gene>
<dbReference type="AlphaFoldDB" id="A0ABC9X4N8"/>
<sequence>MWQYSLGMAWLESSSSEKNLGCPGGRQLECESAMCPCSKDGQQHRGLHWRAHRQQVEEGDPSPLLSAGETQLECWVQFWAPQCKRDMDRLEQVQQRPTNMMKGLECQRYEERLRELGLFSLVPQDGFYP</sequence>
<accession>A0ABC9X4N8</accession>
<reference evidence="1 2" key="1">
    <citation type="submission" date="2024-06" db="EMBL/GenBank/DDBJ databases">
        <title>The draft genome of Grus japonensis, version 3.</title>
        <authorList>
            <person name="Nabeshima K."/>
            <person name="Suzuki S."/>
            <person name="Onuma M."/>
        </authorList>
    </citation>
    <scope>NUCLEOTIDE SEQUENCE [LARGE SCALE GENOMIC DNA]</scope>
    <source>
        <strain evidence="1 2">451A</strain>
    </source>
</reference>